<keyword evidence="4" id="KW-0574">Periplasm</keyword>
<name>D4E632_SEROD</name>
<evidence type="ECO:0000256" key="3">
    <source>
        <dbReference type="ARBA" id="ARBA00022729"/>
    </source>
</evidence>
<feature type="region of interest" description="Disordered" evidence="5">
    <location>
        <begin position="54"/>
        <end position="113"/>
    </location>
</feature>
<sequence length="169" mass="18229">MLYDFFTGPAVGLIDKPSFEDVIMKKVFALVVAAAMGLSSVAFAADAATTAHSAPVKSSHVTKHHAKKTTEQKAQAAKKQVKASAKKAPAQKAQAAKKQHKKPAIRKRPAHRQPDCGLTSATLCHTRFSGCFLSGVLIDAASLFIRNHPDRPDCLRADRHDFLSVIFLA</sequence>
<comment type="caution">
    <text evidence="7">The sequence shown here is derived from an EMBL/GenBank/DDBJ whole genome shotgun (WGS) entry which is preliminary data.</text>
</comment>
<evidence type="ECO:0000313" key="7">
    <source>
        <dbReference type="EMBL" id="EFE94761.1"/>
    </source>
</evidence>
<dbReference type="AlphaFoldDB" id="D4E632"/>
<dbReference type="Pfam" id="PF06392">
    <property type="entry name" value="Asr"/>
    <property type="match status" value="1"/>
</dbReference>
<comment type="subcellular location">
    <subcellularLocation>
        <location evidence="1">Periplasm</location>
    </subcellularLocation>
</comment>
<dbReference type="STRING" id="667129.HMPREF0758_3632"/>
<evidence type="ECO:0000256" key="6">
    <source>
        <dbReference type="SAM" id="SignalP"/>
    </source>
</evidence>
<evidence type="ECO:0000313" key="8">
    <source>
        <dbReference type="Proteomes" id="UP000005723"/>
    </source>
</evidence>
<dbReference type="GO" id="GO:0042597">
    <property type="term" value="C:periplasmic space"/>
    <property type="evidence" value="ECO:0007669"/>
    <property type="project" value="UniProtKB-SubCell"/>
</dbReference>
<evidence type="ECO:0000256" key="4">
    <source>
        <dbReference type="ARBA" id="ARBA00022764"/>
    </source>
</evidence>
<proteinExistence type="inferred from homology"/>
<keyword evidence="8" id="KW-1185">Reference proteome</keyword>
<dbReference type="NCBIfam" id="NF033636">
    <property type="entry name" value="acid_shock_Asr"/>
    <property type="match status" value="1"/>
</dbReference>
<dbReference type="Proteomes" id="UP000005723">
    <property type="component" value="Unassembled WGS sequence"/>
</dbReference>
<comment type="similarity">
    <text evidence="2">Belongs to the Asr family.</text>
</comment>
<dbReference type="EMBL" id="ADBY01000051">
    <property type="protein sequence ID" value="EFE94761.1"/>
    <property type="molecule type" value="Genomic_DNA"/>
</dbReference>
<feature type="signal peptide" evidence="6">
    <location>
        <begin position="1"/>
        <end position="44"/>
    </location>
</feature>
<feature type="compositionally biased region" description="Basic residues" evidence="5">
    <location>
        <begin position="95"/>
        <end position="111"/>
    </location>
</feature>
<protein>
    <submittedName>
        <fullName evidence="7">Acid shock repeat protein</fullName>
    </submittedName>
</protein>
<feature type="chain" id="PRO_5003056738" evidence="6">
    <location>
        <begin position="45"/>
        <end position="169"/>
    </location>
</feature>
<evidence type="ECO:0000256" key="1">
    <source>
        <dbReference type="ARBA" id="ARBA00004418"/>
    </source>
</evidence>
<evidence type="ECO:0000256" key="5">
    <source>
        <dbReference type="SAM" id="MobiDB-lite"/>
    </source>
</evidence>
<reference evidence="7 8" key="1">
    <citation type="submission" date="2010-01" db="EMBL/GenBank/DDBJ databases">
        <authorList>
            <person name="Muzny D."/>
            <person name="Qin X."/>
            <person name="Deng J."/>
            <person name="Jiang H."/>
            <person name="Liu Y."/>
            <person name="Qu J."/>
            <person name="Song X.-Z."/>
            <person name="Zhang L."/>
            <person name="Thornton R."/>
            <person name="Coyle M."/>
            <person name="Francisco L."/>
            <person name="Jackson L."/>
            <person name="Javaid M."/>
            <person name="Korchina V."/>
            <person name="Kovar C."/>
            <person name="Mata R."/>
            <person name="Mathew T."/>
            <person name="Ngo R."/>
            <person name="Nguyen L."/>
            <person name="Nguyen N."/>
            <person name="Okwuonu G."/>
            <person name="Ongeri F."/>
            <person name="Pham C."/>
            <person name="Simmons D."/>
            <person name="Wilczek-Boney K."/>
            <person name="Hale W."/>
            <person name="Jakkamsetti A."/>
            <person name="Pham P."/>
            <person name="Ruth R."/>
            <person name="San Lucas F."/>
            <person name="Warren J."/>
            <person name="Zhang J."/>
            <person name="Zhao Z."/>
            <person name="Zhou C."/>
            <person name="Zhu D."/>
            <person name="Lee S."/>
            <person name="Bess C."/>
            <person name="Blankenburg K."/>
            <person name="Forbes L."/>
            <person name="Fu Q."/>
            <person name="Gubbala S."/>
            <person name="Hirani K."/>
            <person name="Jayaseelan J.C."/>
            <person name="Lara F."/>
            <person name="Munidasa M."/>
            <person name="Palculict T."/>
            <person name="Patil S."/>
            <person name="Pu L.-L."/>
            <person name="Saada N."/>
            <person name="Tang L."/>
            <person name="Weissenberger G."/>
            <person name="Zhu Y."/>
            <person name="Hemphill L."/>
            <person name="Shang Y."/>
            <person name="Youmans B."/>
            <person name="Ayvaz T."/>
            <person name="Ross M."/>
            <person name="Santibanez J."/>
            <person name="Aqrawi P."/>
            <person name="Gross S."/>
            <person name="Joshi V."/>
            <person name="Fowler G."/>
            <person name="Nazareth L."/>
            <person name="Reid J."/>
            <person name="Worley K."/>
            <person name="Petrosino J."/>
            <person name="Highlander S."/>
            <person name="Gibbs R."/>
        </authorList>
    </citation>
    <scope>NUCLEOTIDE SEQUENCE [LARGE SCALE GENOMIC DNA]</scope>
    <source>
        <strain evidence="7 8">DSM 4582</strain>
    </source>
</reference>
<evidence type="ECO:0000256" key="2">
    <source>
        <dbReference type="ARBA" id="ARBA00007641"/>
    </source>
</evidence>
<dbReference type="HOGENOM" id="CLU_1577427_0_0_6"/>
<organism evidence="7 8">
    <name type="scientific">Serratia odorifera DSM 4582</name>
    <dbReference type="NCBI Taxonomy" id="667129"/>
    <lineage>
        <taxon>Bacteria</taxon>
        <taxon>Pseudomonadati</taxon>
        <taxon>Pseudomonadota</taxon>
        <taxon>Gammaproteobacteria</taxon>
        <taxon>Enterobacterales</taxon>
        <taxon>Yersiniaceae</taxon>
        <taxon>Serratia</taxon>
    </lineage>
</organism>
<keyword evidence="3 6" id="KW-0732">Signal</keyword>
<accession>D4E632</accession>
<dbReference type="InterPro" id="IPR023497">
    <property type="entry name" value="Acid_shock"/>
</dbReference>
<gene>
    <name evidence="7" type="primary">asr</name>
    <name evidence="7" type="ORF">HMPREF0758_3632</name>
</gene>